<dbReference type="EMBL" id="AABVCV010000007">
    <property type="protein sequence ID" value="EAJ1254463.1"/>
    <property type="molecule type" value="Genomic_DNA"/>
</dbReference>
<dbReference type="AlphaFoldDB" id="A0A7U8G203"/>
<dbReference type="PANTHER" id="PTHR32472:SF10">
    <property type="entry name" value="DNA REPAIR PROTEIN RADA-LIKE PROTEIN"/>
    <property type="match status" value="1"/>
</dbReference>
<comment type="function">
    <text evidence="11">Plays a role in repairing double-strand DNA breaks, probably involving stabilizing or processing branched DNA or blocked replication forks.</text>
</comment>
<evidence type="ECO:0000256" key="13">
    <source>
        <dbReference type="RuleBase" id="RU003555"/>
    </source>
</evidence>
<dbReference type="SMART" id="SM00382">
    <property type="entry name" value="AAA"/>
    <property type="match status" value="1"/>
</dbReference>
<keyword evidence="2 11" id="KW-0547">Nucleotide-binding</keyword>
<dbReference type="Gene3D" id="3.30.230.10">
    <property type="match status" value="1"/>
</dbReference>
<comment type="domain">
    <text evidence="11">The middle region has homology to RecA with ATPase motifs including the RadA KNRFG motif, while the C-terminus is homologous to Lon protease.</text>
</comment>
<dbReference type="FunFam" id="3.40.50.300:FF:000050">
    <property type="entry name" value="DNA repair protein RadA"/>
    <property type="match status" value="1"/>
</dbReference>
<keyword evidence="7 11" id="KW-0067">ATP-binding</keyword>
<gene>
    <name evidence="11 15" type="primary">radA</name>
    <name evidence="15" type="ORF">A0Y59_04570</name>
</gene>
<evidence type="ECO:0000256" key="10">
    <source>
        <dbReference type="ARBA" id="ARBA00023204"/>
    </source>
</evidence>
<dbReference type="Gene3D" id="3.40.50.300">
    <property type="entry name" value="P-loop containing nucleotide triphosphate hydrolases"/>
    <property type="match status" value="1"/>
</dbReference>
<evidence type="ECO:0000256" key="8">
    <source>
        <dbReference type="ARBA" id="ARBA00023016"/>
    </source>
</evidence>
<dbReference type="CDD" id="cd01121">
    <property type="entry name" value="RadA_SMS_N"/>
    <property type="match status" value="1"/>
</dbReference>
<dbReference type="InterPro" id="IPR020588">
    <property type="entry name" value="RecA_ATP-bd"/>
</dbReference>
<dbReference type="InterPro" id="IPR014721">
    <property type="entry name" value="Ribsml_uS5_D2-typ_fold_subgr"/>
</dbReference>
<dbReference type="PANTHER" id="PTHR32472">
    <property type="entry name" value="DNA REPAIR PROTEIN RADA"/>
    <property type="match status" value="1"/>
</dbReference>
<evidence type="ECO:0000256" key="12">
    <source>
        <dbReference type="NCBIfam" id="TIGR00416"/>
    </source>
</evidence>
<evidence type="ECO:0000256" key="5">
    <source>
        <dbReference type="ARBA" id="ARBA00022801"/>
    </source>
</evidence>
<dbReference type="GO" id="GO:0140664">
    <property type="term" value="F:ATP-dependent DNA damage sensor activity"/>
    <property type="evidence" value="ECO:0007669"/>
    <property type="project" value="InterPro"/>
</dbReference>
<name>A0A7U8G203_CAMLA</name>
<keyword evidence="9 11" id="KW-0238">DNA-binding</keyword>
<dbReference type="Proteomes" id="UP000533324">
    <property type="component" value="Unassembled WGS sequence"/>
</dbReference>
<dbReference type="GO" id="GO:0008270">
    <property type="term" value="F:zinc ion binding"/>
    <property type="evidence" value="ECO:0007669"/>
    <property type="project" value="UniProtKB-KW"/>
</dbReference>
<feature type="domain" description="RecA family profile 1" evidence="14">
    <location>
        <begin position="67"/>
        <end position="216"/>
    </location>
</feature>
<dbReference type="SUPFAM" id="SSF54211">
    <property type="entry name" value="Ribosomal protein S5 domain 2-like"/>
    <property type="match status" value="1"/>
</dbReference>
<dbReference type="GO" id="GO:0003684">
    <property type="term" value="F:damaged DNA binding"/>
    <property type="evidence" value="ECO:0007669"/>
    <property type="project" value="InterPro"/>
</dbReference>
<evidence type="ECO:0000256" key="2">
    <source>
        <dbReference type="ARBA" id="ARBA00022741"/>
    </source>
</evidence>
<dbReference type="Pfam" id="PF13541">
    <property type="entry name" value="ChlI"/>
    <property type="match status" value="1"/>
</dbReference>
<keyword evidence="3 11" id="KW-0227">DNA damage</keyword>
<dbReference type="HAMAP" id="MF_01498">
    <property type="entry name" value="RadA_bact"/>
    <property type="match status" value="1"/>
</dbReference>
<keyword evidence="5" id="KW-0378">Hydrolase</keyword>
<dbReference type="InterPro" id="IPR027417">
    <property type="entry name" value="P-loop_NTPase"/>
</dbReference>
<dbReference type="SUPFAM" id="SSF52540">
    <property type="entry name" value="P-loop containing nucleoside triphosphate hydrolases"/>
    <property type="match status" value="1"/>
</dbReference>
<evidence type="ECO:0000256" key="7">
    <source>
        <dbReference type="ARBA" id="ARBA00022840"/>
    </source>
</evidence>
<evidence type="ECO:0000256" key="3">
    <source>
        <dbReference type="ARBA" id="ARBA00022763"/>
    </source>
</evidence>
<feature type="region of interest" description="Lon-protease-like" evidence="11">
    <location>
        <begin position="349"/>
        <end position="446"/>
    </location>
</feature>
<dbReference type="Pfam" id="PF13481">
    <property type="entry name" value="AAA_25"/>
    <property type="match status" value="1"/>
</dbReference>
<reference evidence="15 16" key="1">
    <citation type="submission" date="2018-05" db="EMBL/GenBank/DDBJ databases">
        <authorList>
            <consortium name="PulseNet: The National Subtyping Network for Foodborne Disease Surveillance"/>
            <person name="Tarr C.L."/>
            <person name="Trees E."/>
            <person name="Katz L.S."/>
            <person name="Carleton-Romer H.A."/>
            <person name="Stroika S."/>
            <person name="Kucerova Z."/>
            <person name="Roache K.F."/>
            <person name="Sabol A.L."/>
            <person name="Besser J."/>
            <person name="Gerner-Smidt P."/>
        </authorList>
    </citation>
    <scope>NUCLEOTIDE SEQUENCE [LARGE SCALE GENOMIC DNA]</scope>
    <source>
        <strain evidence="15 16">1988D-2602</strain>
    </source>
</reference>
<evidence type="ECO:0000313" key="16">
    <source>
        <dbReference type="Proteomes" id="UP000533324"/>
    </source>
</evidence>
<dbReference type="PRINTS" id="PR01874">
    <property type="entry name" value="DNAREPAIRADA"/>
</dbReference>
<evidence type="ECO:0000256" key="4">
    <source>
        <dbReference type="ARBA" id="ARBA00022771"/>
    </source>
</evidence>
<sequence>MAKKHVLFECQACGNQQSKWLGKCPECGSWDSFVELKQEQIKILKELNSLSNIPSSAVCINDVVAEKFTRISTQDDELDLVLGGGLVVGSLVLIGGSPGVGKSTLLLKIASNLAKSGKKVLYVSGEESKSQIKLRADRLNANCENLFLLTELCLEDILDELSKKDYEILIIDSIQTLYSNKITSAAGSITQVREITFELMRYSKANNISTFIIGHITKDGAIAGPRILEHMVDVVLYFEGDANKEIRILRGFKNRFGNISEVGIFEMTSKGLISAKDIANRFFTRGKAVSGSALSVVMEGSRALVLEIQALVCESAYPKRSATGYEKNRLDMLIALLERKLEIPLGHYDVFINVSGGVKISETAADLAVVAAIISSFKNRPLSKDSVFVGELSLNGEIKEVFSLDVRLKEAKMQKFKNAIVPVKPIEELDLRCFVAKELREVLEWM</sequence>
<dbReference type="PROSITE" id="PS50162">
    <property type="entry name" value="RECA_2"/>
    <property type="match status" value="1"/>
</dbReference>
<dbReference type="Pfam" id="PF18073">
    <property type="entry name" value="Zn_ribbon_LapB"/>
    <property type="match status" value="1"/>
</dbReference>
<comment type="caution">
    <text evidence="15">The sequence shown here is derived from an EMBL/GenBank/DDBJ whole genome shotgun (WGS) entry which is preliminary data.</text>
</comment>
<comment type="function">
    <text evidence="13">DNA-dependent ATPase involved in processing of recombination intermediates, plays a role in repairing DNA breaks. Stimulates the branch migration of RecA-mediated strand transfer reactions, allowing the 3' invading strand to extend heteroduplex DNA faster. Binds ssDNA in the presence of ADP but not other nucleotides, has ATPase activity that is stimulated by ssDNA and various branched DNA structures, but inhibited by SSB. Does not have RecA's homology-searching function.</text>
</comment>
<dbReference type="GO" id="GO:0005524">
    <property type="term" value="F:ATP binding"/>
    <property type="evidence" value="ECO:0007669"/>
    <property type="project" value="UniProtKB-UniRule"/>
</dbReference>
<evidence type="ECO:0000313" key="15">
    <source>
        <dbReference type="EMBL" id="EAJ1254463.1"/>
    </source>
</evidence>
<accession>A0A7U8G203</accession>
<keyword evidence="10 11" id="KW-0234">DNA repair</keyword>
<proteinExistence type="inferred from homology"/>
<evidence type="ECO:0000256" key="6">
    <source>
        <dbReference type="ARBA" id="ARBA00022833"/>
    </source>
</evidence>
<protein>
    <recommendedName>
        <fullName evidence="11 12">DNA repair protein RadA</fullName>
    </recommendedName>
</protein>
<dbReference type="InterPro" id="IPR004504">
    <property type="entry name" value="DNA_repair_RadA"/>
</dbReference>
<dbReference type="NCBIfam" id="TIGR00416">
    <property type="entry name" value="sms"/>
    <property type="match status" value="1"/>
</dbReference>
<keyword evidence="6 13" id="KW-0862">Zinc</keyword>
<organism evidence="15 16">
    <name type="scientific">Campylobacter lari</name>
    <dbReference type="NCBI Taxonomy" id="201"/>
    <lineage>
        <taxon>Bacteria</taxon>
        <taxon>Pseudomonadati</taxon>
        <taxon>Campylobacterota</taxon>
        <taxon>Epsilonproteobacteria</taxon>
        <taxon>Campylobacterales</taxon>
        <taxon>Campylobacteraceae</taxon>
        <taxon>Campylobacter</taxon>
    </lineage>
</organism>
<dbReference type="InterPro" id="IPR041166">
    <property type="entry name" value="Rubredoxin_2"/>
</dbReference>
<dbReference type="InterPro" id="IPR020568">
    <property type="entry name" value="Ribosomal_Su5_D2-typ_SF"/>
</dbReference>
<feature type="short sequence motif" description="RadA KNRFG motif" evidence="11">
    <location>
        <begin position="253"/>
        <end position="257"/>
    </location>
</feature>
<evidence type="ECO:0000259" key="14">
    <source>
        <dbReference type="PROSITE" id="PS50162"/>
    </source>
</evidence>
<dbReference type="GO" id="GO:0005829">
    <property type="term" value="C:cytosol"/>
    <property type="evidence" value="ECO:0007669"/>
    <property type="project" value="TreeGrafter"/>
</dbReference>
<evidence type="ECO:0000256" key="1">
    <source>
        <dbReference type="ARBA" id="ARBA00022723"/>
    </source>
</evidence>
<dbReference type="InterPro" id="IPR003593">
    <property type="entry name" value="AAA+_ATPase"/>
</dbReference>
<keyword evidence="1 11" id="KW-0479">Metal-binding</keyword>
<evidence type="ECO:0000256" key="11">
    <source>
        <dbReference type="HAMAP-Rule" id="MF_01498"/>
    </source>
</evidence>
<dbReference type="GO" id="GO:0016787">
    <property type="term" value="F:hydrolase activity"/>
    <property type="evidence" value="ECO:0007669"/>
    <property type="project" value="UniProtKB-KW"/>
</dbReference>
<keyword evidence="8 11" id="KW-0346">Stress response</keyword>
<comment type="similarity">
    <text evidence="11 13">Belongs to the RecA family. RadA subfamily.</text>
</comment>
<feature type="binding site" evidence="11">
    <location>
        <begin position="96"/>
        <end position="103"/>
    </location>
    <ligand>
        <name>ATP</name>
        <dbReference type="ChEBI" id="CHEBI:30616"/>
    </ligand>
</feature>
<keyword evidence="4 13" id="KW-0863">Zinc-finger</keyword>
<dbReference type="GO" id="GO:0000725">
    <property type="term" value="P:recombinational repair"/>
    <property type="evidence" value="ECO:0007669"/>
    <property type="project" value="UniProtKB-UniRule"/>
</dbReference>
<evidence type="ECO:0000256" key="9">
    <source>
        <dbReference type="ARBA" id="ARBA00023125"/>
    </source>
</evidence>